<proteinExistence type="inferred from homology"/>
<protein>
    <submittedName>
        <fullName evidence="5">Uncharacterized conserved protein YutE, UPF0331/DUF86 family</fullName>
    </submittedName>
</protein>
<dbReference type="Pfam" id="PF01934">
    <property type="entry name" value="HepT-like"/>
    <property type="match status" value="1"/>
</dbReference>
<dbReference type="NCBIfam" id="NF047751">
    <property type="entry name" value="HepT_toxin"/>
    <property type="match status" value="1"/>
</dbReference>
<keyword evidence="6" id="KW-1185">Reference proteome</keyword>
<comment type="similarity">
    <text evidence="4">Belongs to the HepT RNase toxin family.</text>
</comment>
<accession>A0ABY1NBL0</accession>
<evidence type="ECO:0000256" key="3">
    <source>
        <dbReference type="ARBA" id="ARBA00022801"/>
    </source>
</evidence>
<dbReference type="PANTHER" id="PTHR33397:SF5">
    <property type="entry name" value="RNASE YUTE-RELATED"/>
    <property type="match status" value="1"/>
</dbReference>
<reference evidence="5 6" key="1">
    <citation type="submission" date="2017-05" db="EMBL/GenBank/DDBJ databases">
        <authorList>
            <person name="Varghese N."/>
            <person name="Submissions S."/>
        </authorList>
    </citation>
    <scope>NUCLEOTIDE SEQUENCE [LARGE SCALE GENOMIC DNA]</scope>
    <source>
        <strain evidence="5 6">DSM 15522</strain>
    </source>
</reference>
<name>A0ABY1NBL0_9BACT</name>
<evidence type="ECO:0000256" key="1">
    <source>
        <dbReference type="ARBA" id="ARBA00022649"/>
    </source>
</evidence>
<dbReference type="InterPro" id="IPR052379">
    <property type="entry name" value="Type_VII_TA_RNase"/>
</dbReference>
<dbReference type="Proteomes" id="UP001157911">
    <property type="component" value="Unassembled WGS sequence"/>
</dbReference>
<evidence type="ECO:0000256" key="2">
    <source>
        <dbReference type="ARBA" id="ARBA00022722"/>
    </source>
</evidence>
<sequence length="142" mass="17028">MLNRKLIERKLSKIVEYVNEIRQTEIKDFHEFRNNVIVKRFIERNLELAIEQAIDICRHIAVSTLKKLPESYAECFELLKEKGVIPEKHAETYKKMAKFRNLLIHMYDTVDDEIVYGIYKKHLSDFDLFVNDINQYLQNHSP</sequence>
<keyword evidence="2" id="KW-0540">Nuclease</keyword>
<dbReference type="RefSeq" id="WP_283399825.1">
    <property type="nucleotide sequence ID" value="NZ_FXUB01000001.1"/>
</dbReference>
<gene>
    <name evidence="5" type="ORF">SAMN06265339_0318</name>
</gene>
<dbReference type="EMBL" id="FXUB01000001">
    <property type="protein sequence ID" value="SMP05756.1"/>
    <property type="molecule type" value="Genomic_DNA"/>
</dbReference>
<dbReference type="PANTHER" id="PTHR33397">
    <property type="entry name" value="UPF0331 PROTEIN YUTE"/>
    <property type="match status" value="1"/>
</dbReference>
<dbReference type="InterPro" id="IPR008201">
    <property type="entry name" value="HepT-like"/>
</dbReference>
<evidence type="ECO:0000313" key="6">
    <source>
        <dbReference type="Proteomes" id="UP001157911"/>
    </source>
</evidence>
<dbReference type="SUPFAM" id="SSF81593">
    <property type="entry name" value="Nucleotidyltransferase substrate binding subunit/domain"/>
    <property type="match status" value="1"/>
</dbReference>
<dbReference type="Gene3D" id="1.20.120.580">
    <property type="entry name" value="bsu32300-like"/>
    <property type="match status" value="1"/>
</dbReference>
<comment type="caution">
    <text evidence="5">The sequence shown here is derived from an EMBL/GenBank/DDBJ whole genome shotgun (WGS) entry which is preliminary data.</text>
</comment>
<dbReference type="InterPro" id="IPR037038">
    <property type="entry name" value="HepT-like_sf"/>
</dbReference>
<keyword evidence="3" id="KW-0378">Hydrolase</keyword>
<evidence type="ECO:0000313" key="5">
    <source>
        <dbReference type="EMBL" id="SMP05756.1"/>
    </source>
</evidence>
<organism evidence="5 6">
    <name type="scientific">Desulfurobacterium pacificum</name>
    <dbReference type="NCBI Taxonomy" id="240166"/>
    <lineage>
        <taxon>Bacteria</taxon>
        <taxon>Pseudomonadati</taxon>
        <taxon>Aquificota</taxon>
        <taxon>Aquificia</taxon>
        <taxon>Desulfurobacteriales</taxon>
        <taxon>Desulfurobacteriaceae</taxon>
        <taxon>Desulfurobacterium</taxon>
    </lineage>
</organism>
<keyword evidence="1" id="KW-1277">Toxin-antitoxin system</keyword>
<evidence type="ECO:0000256" key="4">
    <source>
        <dbReference type="ARBA" id="ARBA00024207"/>
    </source>
</evidence>